<evidence type="ECO:0000256" key="5">
    <source>
        <dbReference type="HAMAP-Rule" id="MF_00374"/>
    </source>
</evidence>
<dbReference type="InterPro" id="IPR036049">
    <property type="entry name" value="Ribosomal_uL29_sf"/>
</dbReference>
<dbReference type="GO" id="GO:0005840">
    <property type="term" value="C:ribosome"/>
    <property type="evidence" value="ECO:0007669"/>
    <property type="project" value="UniProtKB-KW"/>
</dbReference>
<organism evidence="6 7">
    <name type="scientific">Melittangium boletus DSM 14713</name>
    <dbReference type="NCBI Taxonomy" id="1294270"/>
    <lineage>
        <taxon>Bacteria</taxon>
        <taxon>Pseudomonadati</taxon>
        <taxon>Myxococcota</taxon>
        <taxon>Myxococcia</taxon>
        <taxon>Myxococcales</taxon>
        <taxon>Cystobacterineae</taxon>
        <taxon>Archangiaceae</taxon>
        <taxon>Melittangium</taxon>
    </lineage>
</organism>
<evidence type="ECO:0000256" key="4">
    <source>
        <dbReference type="ARBA" id="ARBA00035204"/>
    </source>
</evidence>
<accession>A0A250IPJ1</accession>
<reference evidence="6 7" key="1">
    <citation type="submission" date="2017-06" db="EMBL/GenBank/DDBJ databases">
        <authorList>
            <person name="Kim H.J."/>
            <person name="Triplett B.A."/>
        </authorList>
    </citation>
    <scope>NUCLEOTIDE SEQUENCE [LARGE SCALE GENOMIC DNA]</scope>
    <source>
        <strain evidence="6 7">DSM 14713</strain>
    </source>
</reference>
<evidence type="ECO:0000256" key="3">
    <source>
        <dbReference type="ARBA" id="ARBA00023274"/>
    </source>
</evidence>
<dbReference type="NCBIfam" id="TIGR00012">
    <property type="entry name" value="L29"/>
    <property type="match status" value="1"/>
</dbReference>
<keyword evidence="3 5" id="KW-0687">Ribonucleoprotein</keyword>
<dbReference type="KEGG" id="mbd:MEBOL_006576"/>
<dbReference type="GO" id="GO:0003735">
    <property type="term" value="F:structural constituent of ribosome"/>
    <property type="evidence" value="ECO:0007669"/>
    <property type="project" value="InterPro"/>
</dbReference>
<sequence>MATAKELKELSEADLKQRAAELRDTLFQDQLKRATGSLDNPSERTQHKRDLARILTVLGEKTRTEKKA</sequence>
<dbReference type="Proteomes" id="UP000217289">
    <property type="component" value="Chromosome"/>
</dbReference>
<evidence type="ECO:0000256" key="2">
    <source>
        <dbReference type="ARBA" id="ARBA00022980"/>
    </source>
</evidence>
<evidence type="ECO:0000313" key="6">
    <source>
        <dbReference type="EMBL" id="ATB33087.1"/>
    </source>
</evidence>
<dbReference type="CDD" id="cd00427">
    <property type="entry name" value="Ribosomal_L29_HIP"/>
    <property type="match status" value="1"/>
</dbReference>
<evidence type="ECO:0000313" key="7">
    <source>
        <dbReference type="Proteomes" id="UP000217289"/>
    </source>
</evidence>
<comment type="similarity">
    <text evidence="1 5">Belongs to the universal ribosomal protein uL29 family.</text>
</comment>
<dbReference type="InterPro" id="IPR001854">
    <property type="entry name" value="Ribosomal_uL29"/>
</dbReference>
<evidence type="ECO:0000256" key="1">
    <source>
        <dbReference type="ARBA" id="ARBA00009254"/>
    </source>
</evidence>
<dbReference type="GO" id="GO:0006412">
    <property type="term" value="P:translation"/>
    <property type="evidence" value="ECO:0007669"/>
    <property type="project" value="UniProtKB-UniRule"/>
</dbReference>
<dbReference type="EMBL" id="CP022163">
    <property type="protein sequence ID" value="ATB33087.1"/>
    <property type="molecule type" value="Genomic_DNA"/>
</dbReference>
<gene>
    <name evidence="5" type="primary">rpmC</name>
    <name evidence="6" type="ORF">MEBOL_006576</name>
</gene>
<dbReference type="RefSeq" id="WP_095981179.1">
    <property type="nucleotide sequence ID" value="NZ_CP022163.1"/>
</dbReference>
<dbReference type="SUPFAM" id="SSF46561">
    <property type="entry name" value="Ribosomal protein L29 (L29p)"/>
    <property type="match status" value="1"/>
</dbReference>
<keyword evidence="7" id="KW-1185">Reference proteome</keyword>
<dbReference type="Pfam" id="PF00831">
    <property type="entry name" value="Ribosomal_L29"/>
    <property type="match status" value="1"/>
</dbReference>
<proteinExistence type="inferred from homology"/>
<dbReference type="Gene3D" id="1.10.287.310">
    <property type="match status" value="1"/>
</dbReference>
<dbReference type="AlphaFoldDB" id="A0A250IPJ1"/>
<dbReference type="GO" id="GO:1990904">
    <property type="term" value="C:ribonucleoprotein complex"/>
    <property type="evidence" value="ECO:0007669"/>
    <property type="project" value="UniProtKB-KW"/>
</dbReference>
<dbReference type="OrthoDB" id="5519829at2"/>
<name>A0A250IPJ1_9BACT</name>
<dbReference type="HAMAP" id="MF_00374">
    <property type="entry name" value="Ribosomal_uL29"/>
    <property type="match status" value="1"/>
</dbReference>
<keyword evidence="2 5" id="KW-0689">Ribosomal protein</keyword>
<protein>
    <recommendedName>
        <fullName evidence="4 5">Large ribosomal subunit protein uL29</fullName>
    </recommendedName>
</protein>